<organism evidence="2 3">
    <name type="scientific">Ensifer adhaerens</name>
    <name type="common">Sinorhizobium morelense</name>
    <dbReference type="NCBI Taxonomy" id="106592"/>
    <lineage>
        <taxon>Bacteria</taxon>
        <taxon>Pseudomonadati</taxon>
        <taxon>Pseudomonadota</taxon>
        <taxon>Alphaproteobacteria</taxon>
        <taxon>Hyphomicrobiales</taxon>
        <taxon>Rhizobiaceae</taxon>
        <taxon>Sinorhizobium/Ensifer group</taxon>
        <taxon>Ensifer</taxon>
    </lineage>
</organism>
<dbReference type="OrthoDB" id="4565346at2"/>
<evidence type="ECO:0000259" key="1">
    <source>
        <dbReference type="PROSITE" id="PS50125"/>
    </source>
</evidence>
<accession>A0A0L8BY88</accession>
<proteinExistence type="predicted"/>
<dbReference type="Proteomes" id="UP000037425">
    <property type="component" value="Unassembled WGS sequence"/>
</dbReference>
<dbReference type="InterPro" id="IPR029787">
    <property type="entry name" value="Nucleotide_cyclase"/>
</dbReference>
<dbReference type="GO" id="GO:0004016">
    <property type="term" value="F:adenylate cyclase activity"/>
    <property type="evidence" value="ECO:0007669"/>
    <property type="project" value="UniProtKB-ARBA"/>
</dbReference>
<dbReference type="InterPro" id="IPR050697">
    <property type="entry name" value="Adenylyl/Guanylyl_Cyclase_3/4"/>
</dbReference>
<dbReference type="PROSITE" id="PS50125">
    <property type="entry name" value="GUANYLATE_CYCLASE_2"/>
    <property type="match status" value="1"/>
</dbReference>
<dbReference type="InterPro" id="IPR001054">
    <property type="entry name" value="A/G_cyclase"/>
</dbReference>
<dbReference type="EMBL" id="LGAP01000005">
    <property type="protein sequence ID" value="KOF19553.1"/>
    <property type="molecule type" value="Genomic_DNA"/>
</dbReference>
<name>A0A0L8BY88_ENSAD</name>
<dbReference type="CDD" id="cd07302">
    <property type="entry name" value="CHD"/>
    <property type="match status" value="1"/>
</dbReference>
<comment type="caution">
    <text evidence="2">The sequence shown here is derived from an EMBL/GenBank/DDBJ whole genome shotgun (WGS) entry which is preliminary data.</text>
</comment>
<dbReference type="GO" id="GO:0006171">
    <property type="term" value="P:cAMP biosynthetic process"/>
    <property type="evidence" value="ECO:0007669"/>
    <property type="project" value="TreeGrafter"/>
</dbReference>
<feature type="domain" description="Guanylate cyclase" evidence="1">
    <location>
        <begin position="221"/>
        <end position="356"/>
    </location>
</feature>
<dbReference type="AlphaFoldDB" id="A0A0L8BY88"/>
<reference evidence="3" key="1">
    <citation type="submission" date="2015-07" db="EMBL/GenBank/DDBJ databases">
        <title>Whole genome sequence of an Ensifer adhaerens strain isolated from a cave pool in the Wind Cave National Park.</title>
        <authorList>
            <person name="Eng W.W.H."/>
            <person name="Gan H.M."/>
            <person name="Barton H.A."/>
            <person name="Savka M.A."/>
        </authorList>
    </citation>
    <scope>NUCLEOTIDE SEQUENCE [LARGE SCALE GENOMIC DNA]</scope>
    <source>
        <strain evidence="3">SD006</strain>
    </source>
</reference>
<dbReference type="SMART" id="SM00044">
    <property type="entry name" value="CYCc"/>
    <property type="match status" value="1"/>
</dbReference>
<dbReference type="PANTHER" id="PTHR43081">
    <property type="entry name" value="ADENYLATE CYCLASE, TERMINAL-DIFFERENTIATION SPECIFIC-RELATED"/>
    <property type="match status" value="1"/>
</dbReference>
<protein>
    <submittedName>
        <fullName evidence="2">Adenylate cyclase</fullName>
    </submittedName>
</protein>
<evidence type="ECO:0000313" key="3">
    <source>
        <dbReference type="Proteomes" id="UP000037425"/>
    </source>
</evidence>
<dbReference type="Pfam" id="PF00211">
    <property type="entry name" value="Guanylate_cyc"/>
    <property type="match status" value="1"/>
</dbReference>
<dbReference type="Gene3D" id="3.30.70.1230">
    <property type="entry name" value="Nucleotide cyclase"/>
    <property type="match status" value="1"/>
</dbReference>
<dbReference type="PATRIC" id="fig|106592.7.peg.6431"/>
<sequence length="449" mass="49947">MGPVNDNVSEILIDKVADWLMRTSLSDEPLETIVKGFCERLAAAGLPLMRVHLSFSMLHPLYDALGFTWVRGKGVEVSGLRHEELALNPERFLRSPYYYLLNNNLEHVRRRLYKDTPSEFPIFDELKEQGATDYIAFMQSLGADSGHGMVGSWTTDRHGGFTDDVIGALLRLQNHLAVAAKMAVLGKLADNMLTTYLGSSAGRRVMSGQVRRGDGETVRAILVMADMRRSTMLAEKEGRQSYIETLNGYFDAIAAPFNRNGGHILSFVGDGFLAVYPCGRHKEPSEFAAREAFGAVRAATARMELLNSERRKQGRDPIGYGVGLHVGNVMFGNVGLRDRLTFSAFGSAVNEVQRLQNLTKKYAHSVVASEAFVNYCGGDWTALGQEKLRGVRQKFTILYPNEAALLPRSDERLDDVLQDGLSEAEHVMLLHRNTRPLQPPRGLIDKMLQ</sequence>
<dbReference type="SUPFAM" id="SSF55073">
    <property type="entry name" value="Nucleotide cyclase"/>
    <property type="match status" value="1"/>
</dbReference>
<dbReference type="PANTHER" id="PTHR43081:SF11">
    <property type="entry name" value="BLR2264 PROTEIN"/>
    <property type="match status" value="1"/>
</dbReference>
<dbReference type="RefSeq" id="WP_053249117.1">
    <property type="nucleotide sequence ID" value="NZ_LGAP01000005.1"/>
</dbReference>
<dbReference type="GO" id="GO:0035556">
    <property type="term" value="P:intracellular signal transduction"/>
    <property type="evidence" value="ECO:0007669"/>
    <property type="project" value="InterPro"/>
</dbReference>
<evidence type="ECO:0000313" key="2">
    <source>
        <dbReference type="EMBL" id="KOF19553.1"/>
    </source>
</evidence>
<gene>
    <name evidence="2" type="ORF">AC244_12415</name>
</gene>